<dbReference type="RefSeq" id="WP_379913516.1">
    <property type="nucleotide sequence ID" value="NZ_JBHSWE010000001.1"/>
</dbReference>
<evidence type="ECO:0000256" key="1">
    <source>
        <dbReference type="ARBA" id="ARBA00010716"/>
    </source>
</evidence>
<evidence type="ECO:0000259" key="3">
    <source>
        <dbReference type="Pfam" id="PF01979"/>
    </source>
</evidence>
<dbReference type="PANTHER" id="PTHR11113">
    <property type="entry name" value="N-ACETYLGLUCOSAMINE-6-PHOSPHATE DEACETYLASE"/>
    <property type="match status" value="1"/>
</dbReference>
<accession>A0ABW2A733</accession>
<evidence type="ECO:0000313" key="5">
    <source>
        <dbReference type="Proteomes" id="UP001596422"/>
    </source>
</evidence>
<dbReference type="Gene3D" id="3.20.20.140">
    <property type="entry name" value="Metal-dependent hydrolases"/>
    <property type="match status" value="1"/>
</dbReference>
<dbReference type="InterPro" id="IPR006680">
    <property type="entry name" value="Amidohydro-rel"/>
</dbReference>
<reference evidence="5" key="1">
    <citation type="journal article" date="2019" name="Int. J. Syst. Evol. Microbiol.">
        <title>The Global Catalogue of Microorganisms (GCM) 10K type strain sequencing project: providing services to taxonomists for standard genome sequencing and annotation.</title>
        <authorList>
            <consortium name="The Broad Institute Genomics Platform"/>
            <consortium name="The Broad Institute Genome Sequencing Center for Infectious Disease"/>
            <person name="Wu L."/>
            <person name="Ma J."/>
        </authorList>
    </citation>
    <scope>NUCLEOTIDE SEQUENCE [LARGE SCALE GENOMIC DNA]</scope>
    <source>
        <strain evidence="5">NBRC 111756</strain>
    </source>
</reference>
<feature type="domain" description="Amidohydrolase-related" evidence="3">
    <location>
        <begin position="9"/>
        <end position="163"/>
    </location>
</feature>
<keyword evidence="2" id="KW-0378">Hydrolase</keyword>
<proteinExistence type="inferred from homology"/>
<name>A0ABW2A733_9GAMM</name>
<gene>
    <name evidence="4" type="ORF">ACFQDL_26435</name>
</gene>
<evidence type="ECO:0000313" key="4">
    <source>
        <dbReference type="EMBL" id="MFC6673230.1"/>
    </source>
</evidence>
<keyword evidence="5" id="KW-1185">Reference proteome</keyword>
<dbReference type="InterPro" id="IPR032466">
    <property type="entry name" value="Metal_Hydrolase"/>
</dbReference>
<dbReference type="PANTHER" id="PTHR11113:SF14">
    <property type="entry name" value="N-ACETYLGLUCOSAMINE-6-PHOSPHATE DEACETYLASE"/>
    <property type="match status" value="1"/>
</dbReference>
<sequence length="178" mass="19039">MFQPRGRLLAPGFIDTQVNGGGGVLFNDRPEPEAIAIIGRAHRRYGTTGFLPTLISDRPQTMARAIDATREAIATVPGVLGIHLEGPYLNLERKGIHPAASLRVPEKDAFSLLTGLGQAGCTLVTLAPERVPPGFIRQLSEAGVLVAAGHTAARYEQVREALGQGLRALPICSTRCRR</sequence>
<evidence type="ECO:0000256" key="2">
    <source>
        <dbReference type="ARBA" id="ARBA00022801"/>
    </source>
</evidence>
<dbReference type="SUPFAM" id="SSF51556">
    <property type="entry name" value="Metallo-dependent hydrolases"/>
    <property type="match status" value="1"/>
</dbReference>
<comment type="similarity">
    <text evidence="1">Belongs to the metallo-dependent hydrolases superfamily. NagA family.</text>
</comment>
<protein>
    <submittedName>
        <fullName evidence="4">Amidohydrolase family protein</fullName>
    </submittedName>
</protein>
<comment type="caution">
    <text evidence="4">The sequence shown here is derived from an EMBL/GenBank/DDBJ whole genome shotgun (WGS) entry which is preliminary data.</text>
</comment>
<organism evidence="4 5">
    <name type="scientific">Marinobacterium aestuariivivens</name>
    <dbReference type="NCBI Taxonomy" id="1698799"/>
    <lineage>
        <taxon>Bacteria</taxon>
        <taxon>Pseudomonadati</taxon>
        <taxon>Pseudomonadota</taxon>
        <taxon>Gammaproteobacteria</taxon>
        <taxon>Oceanospirillales</taxon>
        <taxon>Oceanospirillaceae</taxon>
        <taxon>Marinobacterium</taxon>
    </lineage>
</organism>
<dbReference type="Pfam" id="PF01979">
    <property type="entry name" value="Amidohydro_1"/>
    <property type="match status" value="1"/>
</dbReference>
<dbReference type="EMBL" id="JBHSWE010000001">
    <property type="protein sequence ID" value="MFC6673230.1"/>
    <property type="molecule type" value="Genomic_DNA"/>
</dbReference>
<dbReference type="Proteomes" id="UP001596422">
    <property type="component" value="Unassembled WGS sequence"/>
</dbReference>